<evidence type="ECO:0000256" key="10">
    <source>
        <dbReference type="SAM" id="Phobius"/>
    </source>
</evidence>
<reference evidence="13 14" key="1">
    <citation type="submission" date="2020-08" db="EMBL/GenBank/DDBJ databases">
        <title>Bridging the membrane lipid divide: bacteria of the FCB group superphylum have the potential to synthesize archaeal ether lipids.</title>
        <authorList>
            <person name="Villanueva L."/>
            <person name="Von Meijenfeldt F.A.B."/>
            <person name="Westbye A.B."/>
            <person name="Yadav S."/>
            <person name="Hopmans E.C."/>
            <person name="Dutilh B.E."/>
            <person name="Sinninghe Damste J.S."/>
        </authorList>
    </citation>
    <scope>NUCLEOTIDE SEQUENCE [LARGE SCALE GENOMIC DNA]</scope>
    <source>
        <strain evidence="13">NIOZ-UU27</strain>
    </source>
</reference>
<proteinExistence type="predicted"/>
<accession>A0A8J6N105</accession>
<keyword evidence="8 10" id="KW-0472">Membrane</keyword>
<dbReference type="EC" id="2.7.13.3" evidence="3"/>
<dbReference type="CDD" id="cd00075">
    <property type="entry name" value="HATPase"/>
    <property type="match status" value="1"/>
</dbReference>
<feature type="coiled-coil region" evidence="9">
    <location>
        <begin position="278"/>
        <end position="312"/>
    </location>
</feature>
<dbReference type="GO" id="GO:0016020">
    <property type="term" value="C:membrane"/>
    <property type="evidence" value="ECO:0007669"/>
    <property type="project" value="UniProtKB-SubCell"/>
</dbReference>
<evidence type="ECO:0000256" key="6">
    <source>
        <dbReference type="ARBA" id="ARBA00022777"/>
    </source>
</evidence>
<evidence type="ECO:0000256" key="8">
    <source>
        <dbReference type="ARBA" id="ARBA00023136"/>
    </source>
</evidence>
<dbReference type="EMBL" id="JACNJD010000237">
    <property type="protein sequence ID" value="MBC8177813.1"/>
    <property type="molecule type" value="Genomic_DNA"/>
</dbReference>
<dbReference type="InterPro" id="IPR003661">
    <property type="entry name" value="HisK_dim/P_dom"/>
</dbReference>
<dbReference type="SUPFAM" id="SSF158472">
    <property type="entry name" value="HAMP domain-like"/>
    <property type="match status" value="1"/>
</dbReference>
<keyword evidence="4" id="KW-0597">Phosphoprotein</keyword>
<keyword evidence="10" id="KW-0812">Transmembrane</keyword>
<dbReference type="InterPro" id="IPR036890">
    <property type="entry name" value="HATPase_C_sf"/>
</dbReference>
<dbReference type="InterPro" id="IPR003594">
    <property type="entry name" value="HATPase_dom"/>
</dbReference>
<comment type="catalytic activity">
    <reaction evidence="1">
        <text>ATP + protein L-histidine = ADP + protein N-phospho-L-histidine.</text>
        <dbReference type="EC" id="2.7.13.3"/>
    </reaction>
</comment>
<dbReference type="Pfam" id="PF00512">
    <property type="entry name" value="HisKA"/>
    <property type="match status" value="1"/>
</dbReference>
<evidence type="ECO:0000256" key="3">
    <source>
        <dbReference type="ARBA" id="ARBA00012438"/>
    </source>
</evidence>
<feature type="domain" description="HAMP" evidence="12">
    <location>
        <begin position="234"/>
        <end position="286"/>
    </location>
</feature>
<dbReference type="SUPFAM" id="SSF47384">
    <property type="entry name" value="Homodimeric domain of signal transducing histidine kinase"/>
    <property type="match status" value="1"/>
</dbReference>
<dbReference type="PROSITE" id="PS50109">
    <property type="entry name" value="HIS_KIN"/>
    <property type="match status" value="1"/>
</dbReference>
<keyword evidence="5" id="KW-0808">Transferase</keyword>
<dbReference type="FunFam" id="1.10.287.130:FF:000001">
    <property type="entry name" value="Two-component sensor histidine kinase"/>
    <property type="match status" value="1"/>
</dbReference>
<dbReference type="CDD" id="cd00082">
    <property type="entry name" value="HisKA"/>
    <property type="match status" value="1"/>
</dbReference>
<dbReference type="InterPro" id="IPR004358">
    <property type="entry name" value="Sig_transdc_His_kin-like_C"/>
</dbReference>
<evidence type="ECO:0000256" key="9">
    <source>
        <dbReference type="SAM" id="Coils"/>
    </source>
</evidence>
<dbReference type="Gene3D" id="1.10.287.130">
    <property type="match status" value="1"/>
</dbReference>
<evidence type="ECO:0000313" key="13">
    <source>
        <dbReference type="EMBL" id="MBC8177813.1"/>
    </source>
</evidence>
<dbReference type="InterPro" id="IPR021796">
    <property type="entry name" value="Tll0287-like_dom"/>
</dbReference>
<dbReference type="PANTHER" id="PTHR43711">
    <property type="entry name" value="TWO-COMPONENT HISTIDINE KINASE"/>
    <property type="match status" value="1"/>
</dbReference>
<evidence type="ECO:0000256" key="5">
    <source>
        <dbReference type="ARBA" id="ARBA00022679"/>
    </source>
</evidence>
<dbReference type="PANTHER" id="PTHR43711:SF1">
    <property type="entry name" value="HISTIDINE KINASE 1"/>
    <property type="match status" value="1"/>
</dbReference>
<keyword evidence="7" id="KW-0902">Two-component regulatory system</keyword>
<evidence type="ECO:0000259" key="12">
    <source>
        <dbReference type="PROSITE" id="PS50885"/>
    </source>
</evidence>
<keyword evidence="6" id="KW-0418">Kinase</keyword>
<keyword evidence="10" id="KW-1133">Transmembrane helix</keyword>
<evidence type="ECO:0000256" key="4">
    <source>
        <dbReference type="ARBA" id="ARBA00022553"/>
    </source>
</evidence>
<dbReference type="SMART" id="SM00304">
    <property type="entry name" value="HAMP"/>
    <property type="match status" value="1"/>
</dbReference>
<dbReference type="CDD" id="cd06225">
    <property type="entry name" value="HAMP"/>
    <property type="match status" value="1"/>
</dbReference>
<evidence type="ECO:0000256" key="1">
    <source>
        <dbReference type="ARBA" id="ARBA00000085"/>
    </source>
</evidence>
<comment type="subcellular location">
    <subcellularLocation>
        <location evidence="2">Membrane</location>
    </subcellularLocation>
</comment>
<gene>
    <name evidence="13" type="ORF">H8E19_10450</name>
</gene>
<evidence type="ECO:0000259" key="11">
    <source>
        <dbReference type="PROSITE" id="PS50109"/>
    </source>
</evidence>
<comment type="caution">
    <text evidence="13">The sequence shown here is derived from an EMBL/GenBank/DDBJ whole genome shotgun (WGS) entry which is preliminary data.</text>
</comment>
<dbReference type="Proteomes" id="UP000650524">
    <property type="component" value="Unassembled WGS sequence"/>
</dbReference>
<name>A0A8J6N105_9DELT</name>
<dbReference type="InterPro" id="IPR003660">
    <property type="entry name" value="HAMP_dom"/>
</dbReference>
<organism evidence="13 14">
    <name type="scientific">Candidatus Desulfacyla euxinica</name>
    <dbReference type="NCBI Taxonomy" id="2841693"/>
    <lineage>
        <taxon>Bacteria</taxon>
        <taxon>Deltaproteobacteria</taxon>
        <taxon>Candidatus Desulfacyla</taxon>
    </lineage>
</organism>
<dbReference type="InterPro" id="IPR050736">
    <property type="entry name" value="Sensor_HK_Regulatory"/>
</dbReference>
<dbReference type="Pfam" id="PF02518">
    <property type="entry name" value="HATPase_c"/>
    <property type="match status" value="1"/>
</dbReference>
<protein>
    <recommendedName>
        <fullName evidence="3">histidine kinase</fullName>
        <ecNumber evidence="3">2.7.13.3</ecNumber>
    </recommendedName>
</protein>
<evidence type="ECO:0000256" key="2">
    <source>
        <dbReference type="ARBA" id="ARBA00004370"/>
    </source>
</evidence>
<dbReference type="FunFam" id="3.30.565.10:FF:000006">
    <property type="entry name" value="Sensor histidine kinase WalK"/>
    <property type="match status" value="1"/>
</dbReference>
<feature type="transmembrane region" description="Helical" evidence="10">
    <location>
        <begin position="12"/>
        <end position="30"/>
    </location>
</feature>
<dbReference type="SUPFAM" id="SSF55874">
    <property type="entry name" value="ATPase domain of HSP90 chaperone/DNA topoisomerase II/histidine kinase"/>
    <property type="match status" value="1"/>
</dbReference>
<dbReference type="PRINTS" id="PR00344">
    <property type="entry name" value="BCTRLSENSOR"/>
</dbReference>
<dbReference type="SMART" id="SM00387">
    <property type="entry name" value="HATPase_c"/>
    <property type="match status" value="1"/>
</dbReference>
<keyword evidence="9" id="KW-0175">Coiled coil</keyword>
<dbReference type="Gene3D" id="3.30.565.10">
    <property type="entry name" value="Histidine kinase-like ATPase, C-terminal domain"/>
    <property type="match status" value="1"/>
</dbReference>
<sequence length="536" mass="60762">MRKYHLSLQVKFLLCITLIIFPTIGVIFMWEGIQREKQGMDQVMNQARILARQVILTRQWIADCGGIMVSRDSKGAKDTDYFYDDRLETSRGCYQRFTPAMVTKKLSEYSARQDLYRFRLASLTPLNPANSPDEFERAALIKFRKEGIAEIMRFNTHDNKQHLQYMVPLFLENACIRCHKRQGNSQNAIRGGLSVFLPIGDMKSSLARDQSKLAIAGVGLILLTIFTLFVLLRRLVIKPMKELERMTGEISRGNLDARVDIATGDQVEKLGHAFNLMAERLSRGRDFLEEKVKQATHELSEANRDLKSLDKLKSDFLANMSHELRSPLTVIRGGVDYLNRTIKGTENRNYLAIIDKNLARLIHLVSDLFDFTRIEAKRADWSFERENISGLVREVTEILSPLAMDKRVSIRCECPGDIYAEIDLERIEQVLVNLMENAIKFSDEGTKIQIDVKEDQDDVLVAVRDKGVGISEENLEVIFEKFHTLPSSGGKGKREGTGLGLAICKGIIEAHGGKIWAESVKGGGSTFFFTLPKQHS</sequence>
<dbReference type="PROSITE" id="PS50885">
    <property type="entry name" value="HAMP"/>
    <property type="match status" value="1"/>
</dbReference>
<dbReference type="AlphaFoldDB" id="A0A8J6N105"/>
<dbReference type="Pfam" id="PF11845">
    <property type="entry name" value="Tll0287-like"/>
    <property type="match status" value="1"/>
</dbReference>
<feature type="transmembrane region" description="Helical" evidence="10">
    <location>
        <begin position="213"/>
        <end position="236"/>
    </location>
</feature>
<dbReference type="InterPro" id="IPR005467">
    <property type="entry name" value="His_kinase_dom"/>
</dbReference>
<dbReference type="InterPro" id="IPR036097">
    <property type="entry name" value="HisK_dim/P_sf"/>
</dbReference>
<dbReference type="Gene3D" id="6.10.340.10">
    <property type="match status" value="1"/>
</dbReference>
<dbReference type="GO" id="GO:0000155">
    <property type="term" value="F:phosphorelay sensor kinase activity"/>
    <property type="evidence" value="ECO:0007669"/>
    <property type="project" value="InterPro"/>
</dbReference>
<feature type="domain" description="Histidine kinase" evidence="11">
    <location>
        <begin position="319"/>
        <end position="535"/>
    </location>
</feature>
<dbReference type="Pfam" id="PF00672">
    <property type="entry name" value="HAMP"/>
    <property type="match status" value="1"/>
</dbReference>
<evidence type="ECO:0000256" key="7">
    <source>
        <dbReference type="ARBA" id="ARBA00023012"/>
    </source>
</evidence>
<dbReference type="SMART" id="SM00388">
    <property type="entry name" value="HisKA"/>
    <property type="match status" value="1"/>
</dbReference>
<evidence type="ECO:0000313" key="14">
    <source>
        <dbReference type="Proteomes" id="UP000650524"/>
    </source>
</evidence>